<sequence>MHLSTVFARFYKSFNFDRIRKAKPGAKARGEWENFRGQWFPYVEVRIDERLTTIVGANESGKSHLLSAIEKAVTGEGFARRDLCRYCEFFGVTVDEGCWPHLGVAWVEVTPAEWEAIKEVTGATEPAATEFMMFREGPDDLTIWIPAGDEWLAYPLKVVDAKEFTAILPSPYRIHSSVALPDSVPFSWLVSGSATGEHSSRRARASLLDGLKPLASLIGPDHTSVQSNASGIFAILKPLVQELGRPPQVDEDGRSLGLARSLLLDLARIDPEAISELAEAIADGQEGYANALVERINEQLERSLNFRRWWVQDRDFSLRVAPREHDLVFTIRDRTGTEYTFAERSSGLKYFLSYLIQSQTHRPGSQERILLMDEPDTYLSAEAQQDLMRVLRDLTDDQPDRPAIQVVYVTHSPFLIDKNHAERIRVLEKGRGRDGTLVVDNAAQNHYEPLRSAFGSYVGETAFVGSVNLLVEGITEQVLLAGASRAIRKLGARENDSLDLNSIVIVPCGSASHVPYMVHLVRGRDAEKPPVVVLVDSDSAGDDAVKALKRKPLSSLLSSDLVLQLGKIEQDVEGIAEIEDLVPASLAAAAANVCLQELAMYRAGKPTTISAGDLECGAQVGGLFKRLEAMLAEKDTRIEKLPFARAVVRLCEERTAEHCDAIDLYLERMRRVFMDLNRLRRRAEGEAGRDRLSHLVDREQQLFVRDHPRTAAREEVSNLLEKVEALLDGSVEADAIQRLIQQIRRDHRLDDEPVRPVVEMEKLVLALAALKDSLRIERLAEAERKAPIPADAALAATAEQDAEITDAAVEPTVESQQPAA</sequence>
<dbReference type="CDD" id="cd00267">
    <property type="entry name" value="ABC_ATPase"/>
    <property type="match status" value="1"/>
</dbReference>
<dbReference type="InterPro" id="IPR027417">
    <property type="entry name" value="P-loop_NTPase"/>
</dbReference>
<reference evidence="3" key="1">
    <citation type="journal article" date="2019" name="Int. J. Syst. Evol. Microbiol.">
        <title>The Global Catalogue of Microorganisms (GCM) 10K type strain sequencing project: providing services to taxonomists for standard genome sequencing and annotation.</title>
        <authorList>
            <consortium name="The Broad Institute Genomics Platform"/>
            <consortium name="The Broad Institute Genome Sequencing Center for Infectious Disease"/>
            <person name="Wu L."/>
            <person name="Ma J."/>
        </authorList>
    </citation>
    <scope>NUCLEOTIDE SEQUENCE [LARGE SCALE GENOMIC DNA]</scope>
    <source>
        <strain evidence="3">CGMCC 1.16226</strain>
    </source>
</reference>
<comment type="caution">
    <text evidence="2">The sequence shown here is derived from an EMBL/GenBank/DDBJ whole genome shotgun (WGS) entry which is preliminary data.</text>
</comment>
<feature type="domain" description="ATPase AAA-type core" evidence="1">
    <location>
        <begin position="290"/>
        <end position="417"/>
    </location>
</feature>
<organism evidence="2 3">
    <name type="scientific">Mesorhizobium calcicola</name>
    <dbReference type="NCBI Taxonomy" id="1300310"/>
    <lineage>
        <taxon>Bacteria</taxon>
        <taxon>Pseudomonadati</taxon>
        <taxon>Pseudomonadota</taxon>
        <taxon>Alphaproteobacteria</taxon>
        <taxon>Hyphomicrobiales</taxon>
        <taxon>Phyllobacteriaceae</taxon>
        <taxon>Mesorhizobium</taxon>
    </lineage>
</organism>
<evidence type="ECO:0000259" key="1">
    <source>
        <dbReference type="Pfam" id="PF13304"/>
    </source>
</evidence>
<accession>A0ABW4WHP4</accession>
<dbReference type="EMBL" id="JBHUGY010000027">
    <property type="protein sequence ID" value="MFD2054947.1"/>
    <property type="molecule type" value="Genomic_DNA"/>
</dbReference>
<protein>
    <submittedName>
        <fullName evidence="2">AAA family ATPase</fullName>
    </submittedName>
</protein>
<keyword evidence="3" id="KW-1185">Reference proteome</keyword>
<dbReference type="Gene3D" id="3.40.50.300">
    <property type="entry name" value="P-loop containing nucleotide triphosphate hydrolases"/>
    <property type="match status" value="2"/>
</dbReference>
<dbReference type="RefSeq" id="WP_379020895.1">
    <property type="nucleotide sequence ID" value="NZ_JBHUGY010000027.1"/>
</dbReference>
<dbReference type="Proteomes" id="UP001597349">
    <property type="component" value="Unassembled WGS sequence"/>
</dbReference>
<proteinExistence type="predicted"/>
<dbReference type="PANTHER" id="PTHR43581:SF4">
    <property type="entry name" value="ATP_GTP PHOSPHATASE"/>
    <property type="match status" value="1"/>
</dbReference>
<dbReference type="Pfam" id="PF13304">
    <property type="entry name" value="AAA_21"/>
    <property type="match status" value="1"/>
</dbReference>
<dbReference type="InterPro" id="IPR051396">
    <property type="entry name" value="Bact_Antivir_Def_Nuclease"/>
</dbReference>
<gene>
    <name evidence="2" type="ORF">ACFSQT_18350</name>
</gene>
<name>A0ABW4WHP4_9HYPH</name>
<dbReference type="PANTHER" id="PTHR43581">
    <property type="entry name" value="ATP/GTP PHOSPHATASE"/>
    <property type="match status" value="1"/>
</dbReference>
<evidence type="ECO:0000313" key="2">
    <source>
        <dbReference type="EMBL" id="MFD2054947.1"/>
    </source>
</evidence>
<dbReference type="InterPro" id="IPR003959">
    <property type="entry name" value="ATPase_AAA_core"/>
</dbReference>
<evidence type="ECO:0000313" key="3">
    <source>
        <dbReference type="Proteomes" id="UP001597349"/>
    </source>
</evidence>
<dbReference type="SUPFAM" id="SSF52540">
    <property type="entry name" value="P-loop containing nucleoside triphosphate hydrolases"/>
    <property type="match status" value="1"/>
</dbReference>